<evidence type="ECO:0000313" key="2">
    <source>
        <dbReference type="Proteomes" id="UP000069940"/>
    </source>
</evidence>
<dbReference type="Proteomes" id="UP000069940">
    <property type="component" value="Unassembled WGS sequence"/>
</dbReference>
<sequence>MNTRRRRHLYLSAGYYGQKYNKKTKRNAIESASGSWICPENENEMNYVNSVQDESTMQNVPHDRENVSTVSDVSDSENESLEEQHNSVLINGPENLPKLFSILNKKQFTVGAGLIVDDVLLMVMNYYVRHGLTQTAVEDLLKLLNTISGVKVLPESFSSFISHFESDPYNSSRIYYCSKCQFDYGPAPPESNVGCSICESKETDFFISIPVESQIQQLVIEYESKIEEHQRYIDEHNISDVMRGRYARKILQEESRPCLTLSANTDGAATFRCTTQKPLYPLFVTLNNLPPYLRFSKHNLILGGLWLSNGEPNTNLLFKYFCIELQRLKHDGITIGSKVYTVALLQVNLDSVARCKVQNMKQFNGSYGCTYCLHPGEVKASNNSRCYPFLKHVPKREDKLTRQLMDKVSASGKEELGVMGKTVFTFLPNFDVIGCFPPDYMHSVLLGVVKQLWSLWTESENHRQPFYIGNRLMEIEQRVLGFRPPSVFPRKPRQLKEYKKYKANEWEPMLLYYLYPVLTEILPQHYINHVMLLASSIYQLLDPKMNDQVISSCETKLNAFLQQFEKLYGKDNMSYNVHLLGHLSEAVRDYGALYNFSLFPYEAGNGMLQGFRTGTNKPLLQIERKYYMNKLCHRTTIGVNSVVRKWVNSMWSKSNTQVQFDPKMLYVLNDTFIFDDDVDARSFTAHSKLYIKGLCLGTRKSSQDFKYDDSWIYMNDHFYNIIEILCDANNSTYIVGQQLRCKKLFINVYSYVMTDIFKVMTINDSIQQCMNMCVKFSDRTVHYISKCKVQTQVD</sequence>
<dbReference type="EnsemblMetazoa" id="AALFPA23_003211.R3437">
    <property type="protein sequence ID" value="AALFPA23_003211.P3437"/>
    <property type="gene ID" value="AALFPA23_003211"/>
</dbReference>
<dbReference type="Pfam" id="PF06869">
    <property type="entry name" value="DUF1258"/>
    <property type="match status" value="1"/>
</dbReference>
<organism evidence="1 2">
    <name type="scientific">Aedes albopictus</name>
    <name type="common">Asian tiger mosquito</name>
    <name type="synonym">Stegomyia albopicta</name>
    <dbReference type="NCBI Taxonomy" id="7160"/>
    <lineage>
        <taxon>Eukaryota</taxon>
        <taxon>Metazoa</taxon>
        <taxon>Ecdysozoa</taxon>
        <taxon>Arthropoda</taxon>
        <taxon>Hexapoda</taxon>
        <taxon>Insecta</taxon>
        <taxon>Pterygota</taxon>
        <taxon>Neoptera</taxon>
        <taxon>Endopterygota</taxon>
        <taxon>Diptera</taxon>
        <taxon>Nematocera</taxon>
        <taxon>Culicoidea</taxon>
        <taxon>Culicidae</taxon>
        <taxon>Culicinae</taxon>
        <taxon>Aedini</taxon>
        <taxon>Aedes</taxon>
        <taxon>Stegomyia</taxon>
    </lineage>
</organism>
<name>A0ABM1XV98_AEDAL</name>
<protein>
    <recommendedName>
        <fullName evidence="3">Enspm-3 dr</fullName>
    </recommendedName>
</protein>
<dbReference type="PANTHER" id="PTHR46579">
    <property type="entry name" value="F5/8 TYPE C DOMAIN-CONTAINING PROTEIN-RELATED"/>
    <property type="match status" value="1"/>
</dbReference>
<accession>A0ABM1XV98</accession>
<dbReference type="PANTHER" id="PTHR46579:SF1">
    <property type="entry name" value="F5_8 TYPE C DOMAIN-CONTAINING PROTEIN"/>
    <property type="match status" value="1"/>
</dbReference>
<keyword evidence="2" id="KW-1185">Reference proteome</keyword>
<dbReference type="GeneID" id="115257817"/>
<reference evidence="2" key="1">
    <citation type="journal article" date="2015" name="Proc. Natl. Acad. Sci. U.S.A.">
        <title>Genome sequence of the Asian Tiger mosquito, Aedes albopictus, reveals insights into its biology, genetics, and evolution.</title>
        <authorList>
            <person name="Chen X.G."/>
            <person name="Jiang X."/>
            <person name="Gu J."/>
            <person name="Xu M."/>
            <person name="Wu Y."/>
            <person name="Deng Y."/>
            <person name="Zhang C."/>
            <person name="Bonizzoni M."/>
            <person name="Dermauw W."/>
            <person name="Vontas J."/>
            <person name="Armbruster P."/>
            <person name="Huang X."/>
            <person name="Yang Y."/>
            <person name="Zhang H."/>
            <person name="He W."/>
            <person name="Peng H."/>
            <person name="Liu Y."/>
            <person name="Wu K."/>
            <person name="Chen J."/>
            <person name="Lirakis M."/>
            <person name="Topalis P."/>
            <person name="Van Leeuwen T."/>
            <person name="Hall A.B."/>
            <person name="Jiang X."/>
            <person name="Thorpe C."/>
            <person name="Mueller R.L."/>
            <person name="Sun C."/>
            <person name="Waterhouse R.M."/>
            <person name="Yan G."/>
            <person name="Tu Z.J."/>
            <person name="Fang X."/>
            <person name="James A.A."/>
        </authorList>
    </citation>
    <scope>NUCLEOTIDE SEQUENCE [LARGE SCALE GENOMIC DNA]</scope>
    <source>
        <strain evidence="2">Foshan</strain>
    </source>
</reference>
<proteinExistence type="predicted"/>
<dbReference type="RefSeq" id="XP_062716605.1">
    <property type="nucleotide sequence ID" value="XM_062860621.1"/>
</dbReference>
<evidence type="ECO:0000313" key="1">
    <source>
        <dbReference type="EnsemblMetazoa" id="AALFPA23_003211.P3437"/>
    </source>
</evidence>
<dbReference type="InterPro" id="IPR009667">
    <property type="entry name" value="DUF1258"/>
</dbReference>
<evidence type="ECO:0008006" key="3">
    <source>
        <dbReference type="Google" id="ProtNLM"/>
    </source>
</evidence>
<reference evidence="1" key="2">
    <citation type="submission" date="2025-05" db="UniProtKB">
        <authorList>
            <consortium name="EnsemblMetazoa"/>
        </authorList>
    </citation>
    <scope>IDENTIFICATION</scope>
    <source>
        <strain evidence="1">Foshan</strain>
    </source>
</reference>